<name>A0A851T9U9_9AVES</name>
<reference evidence="3" key="1">
    <citation type="submission" date="2023-07" db="EMBL/GenBank/DDBJ databases">
        <title>Bird 10,000 Genomes (B10K) Project - Family phase.</title>
        <authorList>
            <person name="Zhang G."/>
        </authorList>
    </citation>
    <scope>NUCLEOTIDE SEQUENCE [LARGE SCALE GENOMIC DNA]</scope>
</reference>
<keyword evidence="3" id="KW-1185">Reference proteome</keyword>
<sequence>RPSVFQQPVIFLGADVTHPPAGDGKKPSIAAVVGSMDAHPNRYCATVRVQQHRQEIIQDLAAMVRELLIQFYKSTRFKPTRIIFYRDGVSEGQFQQVLHHELLAIREACIKLEKDYQPGITFIVVQKRHHTRLFCTDKNERVGKSGNIPAGTTVDTKITHPSEFDFYL</sequence>
<dbReference type="PROSITE" id="PS50822">
    <property type="entry name" value="PIWI"/>
    <property type="match status" value="1"/>
</dbReference>
<dbReference type="Gene3D" id="3.30.420.10">
    <property type="entry name" value="Ribonuclease H-like superfamily/Ribonuclease H"/>
    <property type="match status" value="1"/>
</dbReference>
<dbReference type="InterPro" id="IPR003165">
    <property type="entry name" value="Piwi"/>
</dbReference>
<feature type="non-terminal residue" evidence="2">
    <location>
        <position position="168"/>
    </location>
</feature>
<dbReference type="EMBL" id="WBNA01000163">
    <property type="protein sequence ID" value="NXD12706.1"/>
    <property type="molecule type" value="Genomic_DNA"/>
</dbReference>
<dbReference type="AlphaFoldDB" id="A0A851T9U9"/>
<evidence type="ECO:0000313" key="3">
    <source>
        <dbReference type="Proteomes" id="UP000661971"/>
    </source>
</evidence>
<evidence type="ECO:0000259" key="1">
    <source>
        <dbReference type="PROSITE" id="PS50822"/>
    </source>
</evidence>
<dbReference type="SMART" id="SM00950">
    <property type="entry name" value="Piwi"/>
    <property type="match status" value="1"/>
</dbReference>
<dbReference type="InterPro" id="IPR012337">
    <property type="entry name" value="RNaseH-like_sf"/>
</dbReference>
<accession>A0A851T9U9</accession>
<evidence type="ECO:0000313" key="2">
    <source>
        <dbReference type="EMBL" id="NXD12706.1"/>
    </source>
</evidence>
<dbReference type="Pfam" id="PF02171">
    <property type="entry name" value="Piwi"/>
    <property type="match status" value="1"/>
</dbReference>
<feature type="domain" description="Piwi" evidence="1">
    <location>
        <begin position="1"/>
        <end position="168"/>
    </location>
</feature>
<dbReference type="SUPFAM" id="SSF53098">
    <property type="entry name" value="Ribonuclease H-like"/>
    <property type="match status" value="1"/>
</dbReference>
<feature type="non-terminal residue" evidence="2">
    <location>
        <position position="1"/>
    </location>
</feature>
<dbReference type="PANTHER" id="PTHR22891">
    <property type="entry name" value="EUKARYOTIC TRANSLATION INITIATION FACTOR 2C"/>
    <property type="match status" value="1"/>
</dbReference>
<comment type="caution">
    <text evidence="2">The sequence shown here is derived from an EMBL/GenBank/DDBJ whole genome shotgun (WGS) entry which is preliminary data.</text>
</comment>
<dbReference type="GO" id="GO:0003676">
    <property type="term" value="F:nucleic acid binding"/>
    <property type="evidence" value="ECO:0007669"/>
    <property type="project" value="InterPro"/>
</dbReference>
<gene>
    <name evidence="2" type="primary">Ago2</name>
    <name evidence="2" type="ORF">NOTNIG_R09478</name>
</gene>
<organism evidence="2 3">
    <name type="scientific">Nothocercus nigrocapillus</name>
    <dbReference type="NCBI Taxonomy" id="1977171"/>
    <lineage>
        <taxon>Eukaryota</taxon>
        <taxon>Metazoa</taxon>
        <taxon>Chordata</taxon>
        <taxon>Craniata</taxon>
        <taxon>Vertebrata</taxon>
        <taxon>Euteleostomi</taxon>
        <taxon>Archelosauria</taxon>
        <taxon>Archosauria</taxon>
        <taxon>Dinosauria</taxon>
        <taxon>Saurischia</taxon>
        <taxon>Theropoda</taxon>
        <taxon>Coelurosauria</taxon>
        <taxon>Aves</taxon>
        <taxon>Palaeognathae</taxon>
        <taxon>Tinamiformes</taxon>
        <taxon>Tinamidae</taxon>
        <taxon>Nothocercus</taxon>
    </lineage>
</organism>
<dbReference type="InterPro" id="IPR036397">
    <property type="entry name" value="RNaseH_sf"/>
</dbReference>
<dbReference type="Proteomes" id="UP000661971">
    <property type="component" value="Unassembled WGS sequence"/>
</dbReference>
<protein>
    <submittedName>
        <fullName evidence="2">AGO2 protein</fullName>
    </submittedName>
</protein>
<proteinExistence type="predicted"/>